<dbReference type="EMBL" id="CP006852">
    <property type="protein sequence ID" value="AHC35529.1"/>
    <property type="molecule type" value="Genomic_DNA"/>
</dbReference>
<protein>
    <submittedName>
        <fullName evidence="1">Uncharacterized protein</fullName>
    </submittedName>
</protein>
<proteinExistence type="predicted"/>
<keyword evidence="2" id="KW-1185">Reference proteome</keyword>
<organism evidence="1 2">
    <name type="scientific">Pseudomonas gorinensis</name>
    <dbReference type="NCBI Taxonomy" id="3240790"/>
    <lineage>
        <taxon>Bacteria</taxon>
        <taxon>Pseudomonadati</taxon>
        <taxon>Pseudomonadota</taxon>
        <taxon>Gammaproteobacteria</taxon>
        <taxon>Pseudomonadales</taxon>
        <taxon>Pseudomonadaceae</taxon>
        <taxon>Pseudomonas</taxon>
    </lineage>
</organism>
<evidence type="ECO:0000313" key="1">
    <source>
        <dbReference type="EMBL" id="AHC35529.1"/>
    </source>
</evidence>
<reference evidence="1 2" key="1">
    <citation type="journal article" date="2014" name="Genome Announc.">
        <title>Complete Genome Sequence of Pseudomonas sp. Strain TKP, Isolated from a gamma-Hexachlorocyclohexane-Degrading Mixed Culture.</title>
        <authorList>
            <person name="Ohtsubo Y."/>
            <person name="Kishida K."/>
            <person name="Sato T."/>
            <person name="Tabata M."/>
            <person name="Kawasumi T."/>
            <person name="Ogura Y."/>
            <person name="Hayashi T."/>
            <person name="Tsuda M."/>
            <person name="Nagata Y."/>
        </authorList>
    </citation>
    <scope>NUCLEOTIDE SEQUENCE [LARGE SCALE GENOMIC DNA]</scope>
    <source>
        <strain evidence="1 2">TKP</strain>
    </source>
</reference>
<name>A0ACA7P6V4_9PSED</name>
<sequence>MLTNTGEQLATLEATMNAALKICQERYDAQLPPEISESNEVTDWLEHSAERLVCGVDIKWKRRHGQPQVVTFDRFCTYLQGILNQRQIDGLDERDSFARLFLSAILGSQSEARSHAADLLGNERPVETVERFAMDLLRPYAADAVAAEREEAEDDVDAGL</sequence>
<accession>A0ACA7P6V4</accession>
<evidence type="ECO:0000313" key="2">
    <source>
        <dbReference type="Proteomes" id="UP000018725"/>
    </source>
</evidence>
<dbReference type="Proteomes" id="UP000018725">
    <property type="component" value="Chromosome"/>
</dbReference>
<gene>
    <name evidence="1" type="ORF">U771_15025</name>
</gene>